<dbReference type="Pfam" id="PF04471">
    <property type="entry name" value="Mrr_cat"/>
    <property type="match status" value="1"/>
</dbReference>
<dbReference type="InterPro" id="IPR007560">
    <property type="entry name" value="Restrct_endonuc_IV_Mrr"/>
</dbReference>
<dbReference type="EMBL" id="MLBF01000028">
    <property type="protein sequence ID" value="OLN29943.1"/>
    <property type="molecule type" value="Genomic_DNA"/>
</dbReference>
<name>A0A1Q8QRF4_9FIRM</name>
<accession>A0A1Q8QRF4</accession>
<dbReference type="InterPro" id="IPR011335">
    <property type="entry name" value="Restrct_endonuc-II-like"/>
</dbReference>
<dbReference type="AlphaFoldDB" id="A0A1Q8QRF4"/>
<dbReference type="RefSeq" id="WP_139314500.1">
    <property type="nucleotide sequence ID" value="NZ_MLBF01000028.1"/>
</dbReference>
<keyword evidence="1" id="KW-0812">Transmembrane</keyword>
<evidence type="ECO:0000313" key="4">
    <source>
        <dbReference type="Proteomes" id="UP000186102"/>
    </source>
</evidence>
<keyword evidence="1" id="KW-0472">Membrane</keyword>
<dbReference type="Proteomes" id="UP000186102">
    <property type="component" value="Unassembled WGS sequence"/>
</dbReference>
<keyword evidence="1" id="KW-1133">Transmembrane helix</keyword>
<dbReference type="GO" id="GO:0003677">
    <property type="term" value="F:DNA binding"/>
    <property type="evidence" value="ECO:0007669"/>
    <property type="project" value="InterPro"/>
</dbReference>
<dbReference type="SUPFAM" id="SSF52980">
    <property type="entry name" value="Restriction endonuclease-like"/>
    <property type="match status" value="1"/>
</dbReference>
<evidence type="ECO:0000256" key="1">
    <source>
        <dbReference type="SAM" id="Phobius"/>
    </source>
</evidence>
<sequence>MNIDSWGMATQLLEIILVLSLFLGGIAALGAIWRIFLADNSRKKRPQDTKESQKTHEKKIQKLDKVYGTYSIAKVDKMKGHEFELFVEKLFRVLEKDKILKTEFTPATGDQGCDLIIHYRDGHRLGIQCKRYASTVNNKAVQNIVASKAMYGLTLMMVFTNNYYTPGAKEAARSNRVELVDRDQLIKMMNRYNETLRTLHAKS</sequence>
<dbReference type="PANTHER" id="PTHR30015:SF6">
    <property type="entry name" value="SLL1429 PROTEIN"/>
    <property type="match status" value="1"/>
</dbReference>
<organism evidence="3 4">
    <name type="scientific">Desulfosporosinus metallidurans</name>
    <dbReference type="NCBI Taxonomy" id="1888891"/>
    <lineage>
        <taxon>Bacteria</taxon>
        <taxon>Bacillati</taxon>
        <taxon>Bacillota</taxon>
        <taxon>Clostridia</taxon>
        <taxon>Eubacteriales</taxon>
        <taxon>Desulfitobacteriaceae</taxon>
        <taxon>Desulfosporosinus</taxon>
    </lineage>
</organism>
<evidence type="ECO:0000259" key="2">
    <source>
        <dbReference type="Pfam" id="PF04471"/>
    </source>
</evidence>
<dbReference type="InterPro" id="IPR052906">
    <property type="entry name" value="Type_IV_Methyl-Rstrct_Enzyme"/>
</dbReference>
<dbReference type="GO" id="GO:0015666">
    <property type="term" value="F:restriction endodeoxyribonuclease activity"/>
    <property type="evidence" value="ECO:0007669"/>
    <property type="project" value="TreeGrafter"/>
</dbReference>
<proteinExistence type="predicted"/>
<feature type="transmembrane region" description="Helical" evidence="1">
    <location>
        <begin position="12"/>
        <end position="37"/>
    </location>
</feature>
<dbReference type="OrthoDB" id="9797274at2"/>
<reference evidence="3 4" key="1">
    <citation type="submission" date="2016-09" db="EMBL/GenBank/DDBJ databases">
        <title>Complete genome of Desulfosporosinus sp. OL.</title>
        <authorList>
            <person name="Mardanov A."/>
            <person name="Beletsky A."/>
            <person name="Panova A."/>
            <person name="Karnachuk O."/>
            <person name="Ravin N."/>
        </authorList>
    </citation>
    <scope>NUCLEOTIDE SEQUENCE [LARGE SCALE GENOMIC DNA]</scope>
    <source>
        <strain evidence="3 4">OL</strain>
    </source>
</reference>
<dbReference type="InterPro" id="IPR011856">
    <property type="entry name" value="tRNA_endonuc-like_dom_sf"/>
</dbReference>
<protein>
    <recommendedName>
        <fullName evidence="2">Restriction endonuclease type IV Mrr domain-containing protein</fullName>
    </recommendedName>
</protein>
<evidence type="ECO:0000313" key="3">
    <source>
        <dbReference type="EMBL" id="OLN29943.1"/>
    </source>
</evidence>
<dbReference type="PANTHER" id="PTHR30015">
    <property type="entry name" value="MRR RESTRICTION SYSTEM PROTEIN"/>
    <property type="match status" value="1"/>
</dbReference>
<gene>
    <name evidence="3" type="ORF">DSOL_3283</name>
</gene>
<dbReference type="GO" id="GO:0009307">
    <property type="term" value="P:DNA restriction-modification system"/>
    <property type="evidence" value="ECO:0007669"/>
    <property type="project" value="InterPro"/>
</dbReference>
<comment type="caution">
    <text evidence="3">The sequence shown here is derived from an EMBL/GenBank/DDBJ whole genome shotgun (WGS) entry which is preliminary data.</text>
</comment>
<feature type="domain" description="Restriction endonuclease type IV Mrr" evidence="2">
    <location>
        <begin position="75"/>
        <end position="189"/>
    </location>
</feature>
<dbReference type="Gene3D" id="3.40.1350.10">
    <property type="match status" value="1"/>
</dbReference>
<dbReference type="STRING" id="1888891.DSOL_3283"/>
<keyword evidence="4" id="KW-1185">Reference proteome</keyword>